<evidence type="ECO:0000313" key="1">
    <source>
        <dbReference type="EMBL" id="GBM08429.1"/>
    </source>
</evidence>
<gene>
    <name evidence="1" type="ORF">AVEN_267704_1</name>
</gene>
<dbReference type="EMBL" id="BGPR01000257">
    <property type="protein sequence ID" value="GBM08429.1"/>
    <property type="molecule type" value="Genomic_DNA"/>
</dbReference>
<organism evidence="1 2">
    <name type="scientific">Araneus ventricosus</name>
    <name type="common">Orbweaver spider</name>
    <name type="synonym">Epeira ventricosa</name>
    <dbReference type="NCBI Taxonomy" id="182803"/>
    <lineage>
        <taxon>Eukaryota</taxon>
        <taxon>Metazoa</taxon>
        <taxon>Ecdysozoa</taxon>
        <taxon>Arthropoda</taxon>
        <taxon>Chelicerata</taxon>
        <taxon>Arachnida</taxon>
        <taxon>Araneae</taxon>
        <taxon>Araneomorphae</taxon>
        <taxon>Entelegynae</taxon>
        <taxon>Araneoidea</taxon>
        <taxon>Araneidae</taxon>
        <taxon>Araneus</taxon>
    </lineage>
</organism>
<dbReference type="Proteomes" id="UP000499080">
    <property type="component" value="Unassembled WGS sequence"/>
</dbReference>
<dbReference type="OrthoDB" id="125347at2759"/>
<protein>
    <recommendedName>
        <fullName evidence="3">HTH psq-type domain-containing protein</fullName>
    </recommendedName>
</protein>
<evidence type="ECO:0008006" key="3">
    <source>
        <dbReference type="Google" id="ProtNLM"/>
    </source>
</evidence>
<proteinExistence type="predicted"/>
<dbReference type="AlphaFoldDB" id="A0A4Y2CWG9"/>
<keyword evidence="2" id="KW-1185">Reference proteome</keyword>
<reference evidence="1 2" key="1">
    <citation type="journal article" date="2019" name="Sci. Rep.">
        <title>Orb-weaving spider Araneus ventricosus genome elucidates the spidroin gene catalogue.</title>
        <authorList>
            <person name="Kono N."/>
            <person name="Nakamura H."/>
            <person name="Ohtoshi R."/>
            <person name="Moran D.A.P."/>
            <person name="Shinohara A."/>
            <person name="Yoshida Y."/>
            <person name="Fujiwara M."/>
            <person name="Mori M."/>
            <person name="Tomita M."/>
            <person name="Arakawa K."/>
        </authorList>
    </citation>
    <scope>NUCLEOTIDE SEQUENCE [LARGE SCALE GENOMIC DNA]</scope>
</reference>
<name>A0A4Y2CWG9_ARAVE</name>
<evidence type="ECO:0000313" key="2">
    <source>
        <dbReference type="Proteomes" id="UP000499080"/>
    </source>
</evidence>
<accession>A0A4Y2CWG9</accession>
<comment type="caution">
    <text evidence="1">The sequence shown here is derived from an EMBL/GenBank/DDBJ whole genome shotgun (WGS) entry which is preliminary data.</text>
</comment>
<sequence>MVVRRQISFQNKLNIVKEIDNGMKQVDATKKYGLASIYDCNFPEEEDVNSNEINSQRTRLKVSTNENIDAAWIGYS</sequence>